<organism evidence="3 4">
    <name type="scientific">Collybiopsis confluens</name>
    <dbReference type="NCBI Taxonomy" id="2823264"/>
    <lineage>
        <taxon>Eukaryota</taxon>
        <taxon>Fungi</taxon>
        <taxon>Dikarya</taxon>
        <taxon>Basidiomycota</taxon>
        <taxon>Agaricomycotina</taxon>
        <taxon>Agaricomycetes</taxon>
        <taxon>Agaricomycetidae</taxon>
        <taxon>Agaricales</taxon>
        <taxon>Marasmiineae</taxon>
        <taxon>Omphalotaceae</taxon>
        <taxon>Collybiopsis</taxon>
    </lineage>
</organism>
<evidence type="ECO:0000256" key="1">
    <source>
        <dbReference type="SAM" id="MobiDB-lite"/>
    </source>
</evidence>
<feature type="region of interest" description="Disordered" evidence="1">
    <location>
        <begin position="192"/>
        <end position="221"/>
    </location>
</feature>
<dbReference type="Proteomes" id="UP000518752">
    <property type="component" value="Unassembled WGS sequence"/>
</dbReference>
<dbReference type="OrthoDB" id="3061387at2759"/>
<protein>
    <submittedName>
        <fullName evidence="3">Uncharacterized protein</fullName>
    </submittedName>
</protein>
<evidence type="ECO:0000256" key="2">
    <source>
        <dbReference type="SAM" id="Phobius"/>
    </source>
</evidence>
<name>A0A8H5HCH7_9AGAR</name>
<feature type="compositionally biased region" description="Polar residues" evidence="1">
    <location>
        <begin position="206"/>
        <end position="217"/>
    </location>
</feature>
<feature type="transmembrane region" description="Helical" evidence="2">
    <location>
        <begin position="26"/>
        <end position="47"/>
    </location>
</feature>
<dbReference type="EMBL" id="JAACJN010000062">
    <property type="protein sequence ID" value="KAF5380787.1"/>
    <property type="molecule type" value="Genomic_DNA"/>
</dbReference>
<accession>A0A8H5HCH7</accession>
<keyword evidence="2" id="KW-0812">Transmembrane</keyword>
<sequence length="314" mass="34479">MARTSVFSSVPRSTSSSSGSSDAGTIGGVVIGGVFAVVLMAVCWWGIKKLLRATWERRKRNSADVVFQRIPSGPDAITPFDANQVRDGAGEYISLSAGGQVEEAEGERPVMQWPRPTGPGGHITPFSRSTEPLTTKPLKFWREEEASRRNLNSGQSSEVRPIQVVHISYTVFNLQQRQTQASMSKDSNLELVNQEPLPNPHPPTENIASGSRDSSTIPRPDENLTERQLGLLEEAQNARDALLVLQEQLPEHNSGPESIDPLEDESVAVLRRQVAVMMNQMSRIEAQMDSGFTSEPPPEYVEYAEETGHPTASF</sequence>
<proteinExistence type="predicted"/>
<reference evidence="3 4" key="1">
    <citation type="journal article" date="2020" name="ISME J.">
        <title>Uncovering the hidden diversity of litter-decomposition mechanisms in mushroom-forming fungi.</title>
        <authorList>
            <person name="Floudas D."/>
            <person name="Bentzer J."/>
            <person name="Ahren D."/>
            <person name="Johansson T."/>
            <person name="Persson P."/>
            <person name="Tunlid A."/>
        </authorList>
    </citation>
    <scope>NUCLEOTIDE SEQUENCE [LARGE SCALE GENOMIC DNA]</scope>
    <source>
        <strain evidence="3 4">CBS 406.79</strain>
    </source>
</reference>
<gene>
    <name evidence="3" type="ORF">D9757_007108</name>
</gene>
<keyword evidence="2" id="KW-1133">Transmembrane helix</keyword>
<keyword evidence="2" id="KW-0472">Membrane</keyword>
<dbReference type="AlphaFoldDB" id="A0A8H5HCH7"/>
<evidence type="ECO:0000313" key="3">
    <source>
        <dbReference type="EMBL" id="KAF5380787.1"/>
    </source>
</evidence>
<evidence type="ECO:0000313" key="4">
    <source>
        <dbReference type="Proteomes" id="UP000518752"/>
    </source>
</evidence>
<keyword evidence="4" id="KW-1185">Reference proteome</keyword>
<feature type="region of interest" description="Disordered" evidence="1">
    <location>
        <begin position="287"/>
        <end position="314"/>
    </location>
</feature>
<feature type="region of interest" description="Disordered" evidence="1">
    <location>
        <begin position="1"/>
        <end position="22"/>
    </location>
</feature>
<comment type="caution">
    <text evidence="3">The sequence shown here is derived from an EMBL/GenBank/DDBJ whole genome shotgun (WGS) entry which is preliminary data.</text>
</comment>